<dbReference type="Proteomes" id="UP000199495">
    <property type="component" value="Unassembled WGS sequence"/>
</dbReference>
<protein>
    <submittedName>
        <fullName evidence="2">Tellurite resistance protein TerB</fullName>
    </submittedName>
</protein>
<feature type="domain" description="Co-chaperone DjlA N-terminal" evidence="1">
    <location>
        <begin position="43"/>
        <end position="151"/>
    </location>
</feature>
<evidence type="ECO:0000313" key="3">
    <source>
        <dbReference type="Proteomes" id="UP000199495"/>
    </source>
</evidence>
<dbReference type="Pfam" id="PF05099">
    <property type="entry name" value="TerB"/>
    <property type="match status" value="1"/>
</dbReference>
<dbReference type="EMBL" id="FNCS01000023">
    <property type="protein sequence ID" value="SDH12645.1"/>
    <property type="molecule type" value="Genomic_DNA"/>
</dbReference>
<dbReference type="SUPFAM" id="SSF158682">
    <property type="entry name" value="TerB-like"/>
    <property type="match status" value="1"/>
</dbReference>
<dbReference type="STRING" id="440168.SAMN04487974_12315"/>
<proteinExistence type="predicted"/>
<organism evidence="2 3">
    <name type="scientific">Pelagibacterium luteolum</name>
    <dbReference type="NCBI Taxonomy" id="440168"/>
    <lineage>
        <taxon>Bacteria</taxon>
        <taxon>Pseudomonadati</taxon>
        <taxon>Pseudomonadota</taxon>
        <taxon>Alphaproteobacteria</taxon>
        <taxon>Hyphomicrobiales</taxon>
        <taxon>Devosiaceae</taxon>
        <taxon>Pelagibacterium</taxon>
    </lineage>
</organism>
<gene>
    <name evidence="2" type="ORF">SAMN04487974_12315</name>
</gene>
<evidence type="ECO:0000259" key="1">
    <source>
        <dbReference type="Pfam" id="PF05099"/>
    </source>
</evidence>
<evidence type="ECO:0000313" key="2">
    <source>
        <dbReference type="EMBL" id="SDH12645.1"/>
    </source>
</evidence>
<accession>A0A1G7ZVE2</accession>
<name>A0A1G7ZVE2_9HYPH</name>
<dbReference type="InterPro" id="IPR007791">
    <property type="entry name" value="DjlA_N"/>
</dbReference>
<dbReference type="RefSeq" id="WP_090599417.1">
    <property type="nucleotide sequence ID" value="NZ_FNCS01000023.1"/>
</dbReference>
<dbReference type="Gene3D" id="1.10.3680.10">
    <property type="entry name" value="TerB-like"/>
    <property type="match status" value="1"/>
</dbReference>
<sequence length="158" mass="17588">MTKFHSNDDDIFARRPLAELRARLDRHTLAAEADVAGQEAFMEAAIAAAMIIAHADGEADDAERRRIVSLFRTNPMLQGFSTDDVAREIEAHTHAFAADRDSALGRARAYIVTADLTNPQFRSLIQICMSVLEADGIRHSFEEEALAEVASMRPWGYR</sequence>
<dbReference type="InterPro" id="IPR029024">
    <property type="entry name" value="TerB-like"/>
</dbReference>
<dbReference type="AlphaFoldDB" id="A0A1G7ZVE2"/>
<dbReference type="OrthoDB" id="7964751at2"/>
<keyword evidence="3" id="KW-1185">Reference proteome</keyword>
<reference evidence="2 3" key="1">
    <citation type="submission" date="2016-10" db="EMBL/GenBank/DDBJ databases">
        <authorList>
            <person name="de Groot N.N."/>
        </authorList>
    </citation>
    <scope>NUCLEOTIDE SEQUENCE [LARGE SCALE GENOMIC DNA]</scope>
    <source>
        <strain evidence="2 3">CGMCC 1.10267</strain>
    </source>
</reference>